<comment type="similarity">
    <text evidence="1 2">Belongs to the DXO/Dom3Z family.</text>
</comment>
<keyword evidence="5" id="KW-1185">Reference proteome</keyword>
<dbReference type="GO" id="GO:0004518">
    <property type="term" value="F:nuclease activity"/>
    <property type="evidence" value="ECO:0007669"/>
    <property type="project" value="UniProtKB-KW"/>
</dbReference>
<dbReference type="EC" id="3.6.1.-" evidence="2"/>
<dbReference type="GO" id="GO:0034353">
    <property type="term" value="F:mRNA 5'-diphosphatase activity"/>
    <property type="evidence" value="ECO:0007669"/>
    <property type="project" value="TreeGrafter"/>
</dbReference>
<evidence type="ECO:0000313" key="4">
    <source>
        <dbReference type="EMBL" id="TDG39935.1"/>
    </source>
</evidence>
<organism evidence="4 5">
    <name type="scientific">Drosophila navojoa</name>
    <name type="common">Fruit fly</name>
    <dbReference type="NCBI Taxonomy" id="7232"/>
    <lineage>
        <taxon>Eukaryota</taxon>
        <taxon>Metazoa</taxon>
        <taxon>Ecdysozoa</taxon>
        <taxon>Arthropoda</taxon>
        <taxon>Hexapoda</taxon>
        <taxon>Insecta</taxon>
        <taxon>Pterygota</taxon>
        <taxon>Neoptera</taxon>
        <taxon>Endopterygota</taxon>
        <taxon>Diptera</taxon>
        <taxon>Brachycera</taxon>
        <taxon>Muscomorpha</taxon>
        <taxon>Ephydroidea</taxon>
        <taxon>Drosophilidae</taxon>
        <taxon>Drosophila</taxon>
    </lineage>
</organism>
<dbReference type="GO" id="GO:0005829">
    <property type="term" value="C:cytosol"/>
    <property type="evidence" value="ECO:0007669"/>
    <property type="project" value="TreeGrafter"/>
</dbReference>
<keyword evidence="2" id="KW-0694">RNA-binding</keyword>
<keyword evidence="2" id="KW-0378">Hydrolase</keyword>
<dbReference type="PANTHER" id="PTHR12395:SF9">
    <property type="entry name" value="DECAPPING AND EXORIBONUCLEASE PROTEIN"/>
    <property type="match status" value="1"/>
</dbReference>
<name>A0A484AWK8_DRONA</name>
<evidence type="ECO:0000256" key="1">
    <source>
        <dbReference type="ARBA" id="ARBA00006562"/>
    </source>
</evidence>
<keyword evidence="2" id="KW-0547">Nucleotide-binding</keyword>
<dbReference type="OrthoDB" id="7871319at2759"/>
<accession>A0A484AWK8</accession>
<dbReference type="EMBL" id="LSRL02000743">
    <property type="protein sequence ID" value="TDG39935.1"/>
    <property type="molecule type" value="Genomic_DNA"/>
</dbReference>
<dbReference type="GO" id="GO:0000166">
    <property type="term" value="F:nucleotide binding"/>
    <property type="evidence" value="ECO:0007669"/>
    <property type="project" value="UniProtKB-KW"/>
</dbReference>
<dbReference type="Pfam" id="PF08652">
    <property type="entry name" value="RAI1"/>
    <property type="match status" value="1"/>
</dbReference>
<dbReference type="InterPro" id="IPR039039">
    <property type="entry name" value="RAI1-like_fam"/>
</dbReference>
<reference evidence="4 5" key="1">
    <citation type="journal article" date="2019" name="J. Hered.">
        <title>An Improved Genome Assembly for Drosophila navojoa, the Basal Species in the mojavensis Cluster.</title>
        <authorList>
            <person name="Vanderlinde T."/>
            <person name="Dupim E.G."/>
            <person name="Nazario-Yepiz N.O."/>
            <person name="Carvalho A.B."/>
        </authorList>
    </citation>
    <scope>NUCLEOTIDE SEQUENCE [LARGE SCALE GENOMIC DNA]</scope>
    <source>
        <strain evidence="4">Navoj_Jal97</strain>
        <tissue evidence="4">Whole organism</tissue>
    </source>
</reference>
<evidence type="ECO:0000313" key="5">
    <source>
        <dbReference type="Proteomes" id="UP000295192"/>
    </source>
</evidence>
<dbReference type="GO" id="GO:0046872">
    <property type="term" value="F:metal ion binding"/>
    <property type="evidence" value="ECO:0007669"/>
    <property type="project" value="UniProtKB-KW"/>
</dbReference>
<comment type="subcellular location">
    <subcellularLocation>
        <location evidence="2">Nucleus</location>
    </subcellularLocation>
</comment>
<comment type="caution">
    <text evidence="4">The sequence shown here is derived from an EMBL/GenBank/DDBJ whole genome shotgun (WGS) entry which is preliminary data.</text>
</comment>
<dbReference type="GO" id="GO:0005634">
    <property type="term" value="C:nucleus"/>
    <property type="evidence" value="ECO:0007669"/>
    <property type="project" value="UniProtKB-SubCell"/>
</dbReference>
<comment type="function">
    <text evidence="2">Decapping enzyme for NAD-capped RNAs: specifically hydrolyzes the nicotinamide adenine dinucleotide (NAD) cap from a subset of RNAs by removing the entire NAD moiety from the 5'-end of an NAD-capped RNA.</text>
</comment>
<proteinExistence type="inferred from homology"/>
<keyword evidence="2" id="KW-0540">Nuclease</keyword>
<gene>
    <name evidence="4" type="ORF">AWZ03_013642</name>
</gene>
<dbReference type="InterPro" id="IPR013961">
    <property type="entry name" value="RAI1"/>
</dbReference>
<evidence type="ECO:0000259" key="3">
    <source>
        <dbReference type="Pfam" id="PF08652"/>
    </source>
</evidence>
<protein>
    <recommendedName>
        <fullName evidence="2">Decapping nuclease</fullName>
        <ecNumber evidence="2">3.6.1.-</ecNumber>
    </recommendedName>
</protein>
<dbReference type="PANTHER" id="PTHR12395">
    <property type="entry name" value="DOM-3 RELATED"/>
    <property type="match status" value="1"/>
</dbReference>
<comment type="cofactor">
    <cofactor evidence="2">
        <name>a divalent metal cation</name>
        <dbReference type="ChEBI" id="CHEBI:60240"/>
    </cofactor>
</comment>
<dbReference type="GO" id="GO:0000956">
    <property type="term" value="P:nuclear-transcribed mRNA catabolic process"/>
    <property type="evidence" value="ECO:0007669"/>
    <property type="project" value="TreeGrafter"/>
</dbReference>
<dbReference type="OMA" id="KGCIYVR"/>
<dbReference type="GO" id="GO:0003723">
    <property type="term" value="F:RNA binding"/>
    <property type="evidence" value="ECO:0007669"/>
    <property type="project" value="UniProtKB-KW"/>
</dbReference>
<dbReference type="Proteomes" id="UP000295192">
    <property type="component" value="Unassembled WGS sequence"/>
</dbReference>
<dbReference type="GO" id="GO:0110155">
    <property type="term" value="P:NAD-cap decapping"/>
    <property type="evidence" value="ECO:0007669"/>
    <property type="project" value="TreeGrafter"/>
</dbReference>
<feature type="domain" description="RAI1-like" evidence="3">
    <location>
        <begin position="35"/>
        <end position="327"/>
    </location>
</feature>
<dbReference type="AlphaFoldDB" id="A0A484AWK8"/>
<keyword evidence="2" id="KW-0479">Metal-binding</keyword>
<keyword evidence="2" id="KW-0539">Nucleus</keyword>
<dbReference type="STRING" id="7232.A0A484AWK8"/>
<sequence>MSLVLCSLSNDLPWKLCDLKMVHVFRSEGNQYSKPTTLGYYRAPDDWEFPLDMVESFQSFIKYNNRTAGNGMHIFHYIMQLERPLSVLAHVDFCTSRGTLSRLMCHDDFTLLATRYRNCIYMKTLSSSKYPVKESSCLFKLRQYLYVDEPGDVPNVNTCVDLNKQNIGTFTAKLGKFRLLYTAEVFGVQNTEPLGDLGDPEVLKKCRLSAVRLYPHFAPHWRRNYRMKRWLISAYLAGIEEMPFAPTKGGMVLKPISVLNVRSAIKEQSWSLSESCQTLHMLLTEITKAMVNIDCPHTTFIFNLRANLVTYKRVYGKSEKSFLVDRYVKFLSGLE</sequence>
<evidence type="ECO:0000256" key="2">
    <source>
        <dbReference type="RuleBase" id="RU367113"/>
    </source>
</evidence>